<dbReference type="OrthoDB" id="2690199at2"/>
<keyword evidence="1" id="KW-1133">Transmembrane helix</keyword>
<dbReference type="Proteomes" id="UP000095544">
    <property type="component" value="Unassembled WGS sequence"/>
</dbReference>
<dbReference type="STRING" id="39482.ERS852491_04463"/>
<dbReference type="Pfam" id="PF03419">
    <property type="entry name" value="Peptidase_U4"/>
    <property type="match status" value="1"/>
</dbReference>
<feature type="transmembrane region" description="Helical" evidence="1">
    <location>
        <begin position="114"/>
        <end position="133"/>
    </location>
</feature>
<dbReference type="GO" id="GO:0004190">
    <property type="term" value="F:aspartic-type endopeptidase activity"/>
    <property type="evidence" value="ECO:0007669"/>
    <property type="project" value="InterPro"/>
</dbReference>
<sequence length="262" mass="29543">MYYELYIDVLFLVNFMMDSLLLLSVNQVLKCPTTRGRIFLGGALGSVLTCAVTVVPMPGVIKLIIFHAVINTFMIKTGLKIKGKKQFWKAFGLLYIAAFLYGGILQAFHPYARAGSLFFAAAVGSYYLIRGIWKFLIRLRTLQAKICEITLYTSAGEQKVKALIDTGNGLEDSVSREPVSVVDKALAKSILTDDDMKNGFHYIPYRTVGKESIMPVFRIRKMCIHLEEERWIERPVIGVCEEHVSEEEEYQMILNPDILGGI</sequence>
<reference evidence="2 3" key="1">
    <citation type="submission" date="2015-09" db="EMBL/GenBank/DDBJ databases">
        <authorList>
            <consortium name="Pathogen Informatics"/>
        </authorList>
    </citation>
    <scope>NUCLEOTIDE SEQUENCE [LARGE SCALE GENOMIC DNA]</scope>
    <source>
        <strain evidence="2 3">2789STDY5834876</strain>
    </source>
</reference>
<name>A0A174KZ25_9FIRM</name>
<evidence type="ECO:0000313" key="2">
    <source>
        <dbReference type="EMBL" id="CUP17554.1"/>
    </source>
</evidence>
<dbReference type="GO" id="GO:0030436">
    <property type="term" value="P:asexual sporulation"/>
    <property type="evidence" value="ECO:0007669"/>
    <property type="project" value="InterPro"/>
</dbReference>
<proteinExistence type="predicted"/>
<organism evidence="2 3">
    <name type="scientific">Faecalicatena contorta</name>
    <dbReference type="NCBI Taxonomy" id="39482"/>
    <lineage>
        <taxon>Bacteria</taxon>
        <taxon>Bacillati</taxon>
        <taxon>Bacillota</taxon>
        <taxon>Clostridia</taxon>
        <taxon>Lachnospirales</taxon>
        <taxon>Lachnospiraceae</taxon>
        <taxon>Faecalicatena</taxon>
    </lineage>
</organism>
<dbReference type="RefSeq" id="WP_050640909.1">
    <property type="nucleotide sequence ID" value="NZ_CABKUE010000009.1"/>
</dbReference>
<keyword evidence="1" id="KW-0812">Transmembrane</keyword>
<dbReference type="EMBL" id="CYZU01000063">
    <property type="protein sequence ID" value="CUP17554.1"/>
    <property type="molecule type" value="Genomic_DNA"/>
</dbReference>
<dbReference type="InterPro" id="IPR005081">
    <property type="entry name" value="SpoIIGA"/>
</dbReference>
<dbReference type="AlphaFoldDB" id="A0A174KZ25"/>
<dbReference type="GO" id="GO:0006508">
    <property type="term" value="P:proteolysis"/>
    <property type="evidence" value="ECO:0007669"/>
    <property type="project" value="InterPro"/>
</dbReference>
<protein>
    <submittedName>
        <fullName evidence="2">Sigma-E processing peptidase SpoIIGA</fullName>
    </submittedName>
</protein>
<accession>A0A174KZ25</accession>
<keyword evidence="1" id="KW-0472">Membrane</keyword>
<feature type="transmembrane region" description="Helical" evidence="1">
    <location>
        <begin position="38"/>
        <end position="55"/>
    </location>
</feature>
<evidence type="ECO:0000256" key="1">
    <source>
        <dbReference type="SAM" id="Phobius"/>
    </source>
</evidence>
<evidence type="ECO:0000313" key="3">
    <source>
        <dbReference type="Proteomes" id="UP000095544"/>
    </source>
</evidence>
<gene>
    <name evidence="2" type="ORF">ERS852491_04463</name>
</gene>
<feature type="transmembrane region" description="Helical" evidence="1">
    <location>
        <begin position="91"/>
        <end position="108"/>
    </location>
</feature>
<feature type="transmembrane region" description="Helical" evidence="1">
    <location>
        <begin position="6"/>
        <end position="26"/>
    </location>
</feature>